<gene>
    <name evidence="3" type="ORF">IV74_GL000804</name>
</gene>
<dbReference type="Proteomes" id="UP000051658">
    <property type="component" value="Unassembled WGS sequence"/>
</dbReference>
<proteinExistence type="predicted"/>
<accession>A0A0R2HWH4</accession>
<sequence length="216" mass="23008">MKKLIKVGCTSLGAVMLFSFSNKIYAEEVDTSKTNADFILVGGTEDNKPTEPIIPIDPPTNHTGNLVIDAISDFKFSDGKIESKSVSYNAVIPSGKTLGLQVTDTRGTGAGWNLTAKISNFENATKTKTLKGAEVFLPEGDVTTTSVSKENAAISNSVILNSNEQTVFSASKDAGMGTWSSNFEGKGEHVTITVPDGNYADSYSAEILWSLQDVPK</sequence>
<dbReference type="eggNOG" id="COG4886">
    <property type="taxonomic scope" value="Bacteria"/>
</dbReference>
<protein>
    <recommendedName>
        <fullName evidence="2">WxL domain-containing protein</fullName>
    </recommendedName>
</protein>
<keyword evidence="1" id="KW-0732">Signal</keyword>
<dbReference type="GeneID" id="89587744"/>
<dbReference type="AlphaFoldDB" id="A0A0R2HWH4"/>
<comment type="caution">
    <text evidence="3">The sequence shown here is derived from an EMBL/GenBank/DDBJ whole genome shotgun (WGS) entry which is preliminary data.</text>
</comment>
<evidence type="ECO:0000313" key="3">
    <source>
        <dbReference type="EMBL" id="KRN56795.1"/>
    </source>
</evidence>
<dbReference type="Pfam" id="PF13731">
    <property type="entry name" value="WxL"/>
    <property type="match status" value="1"/>
</dbReference>
<feature type="chain" id="PRO_5006417962" description="WxL domain-containing protein" evidence="1">
    <location>
        <begin position="27"/>
        <end position="216"/>
    </location>
</feature>
<keyword evidence="4" id="KW-1185">Reference proteome</keyword>
<name>A0A0R2HWH4_CARDV</name>
<dbReference type="EMBL" id="JQBS01000018">
    <property type="protein sequence ID" value="KRN56795.1"/>
    <property type="molecule type" value="Genomic_DNA"/>
</dbReference>
<feature type="domain" description="WxL" evidence="2">
    <location>
        <begin position="31"/>
        <end position="215"/>
    </location>
</feature>
<organism evidence="3 4">
    <name type="scientific">Carnobacterium divergens DSM 20623</name>
    <dbReference type="NCBI Taxonomy" id="1449336"/>
    <lineage>
        <taxon>Bacteria</taxon>
        <taxon>Bacillati</taxon>
        <taxon>Bacillota</taxon>
        <taxon>Bacilli</taxon>
        <taxon>Lactobacillales</taxon>
        <taxon>Carnobacteriaceae</taxon>
        <taxon>Carnobacterium</taxon>
    </lineage>
</organism>
<evidence type="ECO:0000256" key="1">
    <source>
        <dbReference type="SAM" id="SignalP"/>
    </source>
</evidence>
<evidence type="ECO:0000313" key="4">
    <source>
        <dbReference type="Proteomes" id="UP000051658"/>
    </source>
</evidence>
<dbReference type="PATRIC" id="fig|1449336.4.peg.819"/>
<evidence type="ECO:0000259" key="2">
    <source>
        <dbReference type="Pfam" id="PF13731"/>
    </source>
</evidence>
<feature type="signal peptide" evidence="1">
    <location>
        <begin position="1"/>
        <end position="26"/>
    </location>
</feature>
<dbReference type="InterPro" id="IPR027994">
    <property type="entry name" value="WxL_dom"/>
</dbReference>
<reference evidence="3 4" key="1">
    <citation type="journal article" date="2015" name="Genome Announc.">
        <title>Expanding the biotechnology potential of lactobacilli through comparative genomics of 213 strains and associated genera.</title>
        <authorList>
            <person name="Sun Z."/>
            <person name="Harris H.M."/>
            <person name="McCann A."/>
            <person name="Guo C."/>
            <person name="Argimon S."/>
            <person name="Zhang W."/>
            <person name="Yang X."/>
            <person name="Jeffery I.B."/>
            <person name="Cooney J.C."/>
            <person name="Kagawa T.F."/>
            <person name="Liu W."/>
            <person name="Song Y."/>
            <person name="Salvetti E."/>
            <person name="Wrobel A."/>
            <person name="Rasinkangas P."/>
            <person name="Parkhill J."/>
            <person name="Rea M.C."/>
            <person name="O'Sullivan O."/>
            <person name="Ritari J."/>
            <person name="Douillard F.P."/>
            <person name="Paul Ross R."/>
            <person name="Yang R."/>
            <person name="Briner A.E."/>
            <person name="Felis G.E."/>
            <person name="de Vos W.M."/>
            <person name="Barrangou R."/>
            <person name="Klaenhammer T.R."/>
            <person name="Caufield P.W."/>
            <person name="Cui Y."/>
            <person name="Zhang H."/>
            <person name="O'Toole P.W."/>
        </authorList>
    </citation>
    <scope>NUCLEOTIDE SEQUENCE [LARGE SCALE GENOMIC DNA]</scope>
    <source>
        <strain evidence="3 4">DSM 20623</strain>
    </source>
</reference>
<dbReference type="RefSeq" id="WP_051915706.1">
    <property type="nucleotide sequence ID" value="NZ_JQBS01000018.1"/>
</dbReference>